<protein>
    <submittedName>
        <fullName evidence="1">Uncharacterized protein</fullName>
    </submittedName>
</protein>
<dbReference type="Proteomes" id="UP000077266">
    <property type="component" value="Unassembled WGS sequence"/>
</dbReference>
<accession>A0A165H194</accession>
<name>A0A165H194_EXIGL</name>
<dbReference type="EMBL" id="KV426030">
    <property type="protein sequence ID" value="KZV91305.1"/>
    <property type="molecule type" value="Genomic_DNA"/>
</dbReference>
<reference evidence="1 2" key="1">
    <citation type="journal article" date="2016" name="Mol. Biol. Evol.">
        <title>Comparative Genomics of Early-Diverging Mushroom-Forming Fungi Provides Insights into the Origins of Lignocellulose Decay Capabilities.</title>
        <authorList>
            <person name="Nagy L.G."/>
            <person name="Riley R."/>
            <person name="Tritt A."/>
            <person name="Adam C."/>
            <person name="Daum C."/>
            <person name="Floudas D."/>
            <person name="Sun H."/>
            <person name="Yadav J.S."/>
            <person name="Pangilinan J."/>
            <person name="Larsson K.H."/>
            <person name="Matsuura K."/>
            <person name="Barry K."/>
            <person name="Labutti K."/>
            <person name="Kuo R."/>
            <person name="Ohm R.A."/>
            <person name="Bhattacharya S.S."/>
            <person name="Shirouzu T."/>
            <person name="Yoshinaga Y."/>
            <person name="Martin F.M."/>
            <person name="Grigoriev I.V."/>
            <person name="Hibbett D.S."/>
        </authorList>
    </citation>
    <scope>NUCLEOTIDE SEQUENCE [LARGE SCALE GENOMIC DNA]</scope>
    <source>
        <strain evidence="1 2">HHB12029</strain>
    </source>
</reference>
<gene>
    <name evidence="1" type="ORF">EXIGLDRAFT_98742</name>
</gene>
<sequence length="132" mass="14587">MGSRMFSALYLPCSVPLRSGPASHPLRHGVGHSRGSRLPVLCLQQPVISRIRVALYFSGHLLGPARHAPPPALVLLRCVQYSQIFPLDCTATIPSSPFSYSERSWAAFEGSPVRIISRTSSLRSRWFRSVSQ</sequence>
<dbReference type="AlphaFoldDB" id="A0A165H194"/>
<organism evidence="1 2">
    <name type="scientific">Exidia glandulosa HHB12029</name>
    <dbReference type="NCBI Taxonomy" id="1314781"/>
    <lineage>
        <taxon>Eukaryota</taxon>
        <taxon>Fungi</taxon>
        <taxon>Dikarya</taxon>
        <taxon>Basidiomycota</taxon>
        <taxon>Agaricomycotina</taxon>
        <taxon>Agaricomycetes</taxon>
        <taxon>Auriculariales</taxon>
        <taxon>Exidiaceae</taxon>
        <taxon>Exidia</taxon>
    </lineage>
</organism>
<evidence type="ECO:0000313" key="2">
    <source>
        <dbReference type="Proteomes" id="UP000077266"/>
    </source>
</evidence>
<evidence type="ECO:0000313" key="1">
    <source>
        <dbReference type="EMBL" id="KZV91305.1"/>
    </source>
</evidence>
<dbReference type="InParanoid" id="A0A165H194"/>
<proteinExistence type="predicted"/>
<keyword evidence="2" id="KW-1185">Reference proteome</keyword>